<proteinExistence type="predicted"/>
<dbReference type="Gene3D" id="1.20.1720.10">
    <property type="entry name" value="Multidrug resistance protein D"/>
    <property type="match status" value="1"/>
</dbReference>
<feature type="transmembrane region" description="Helical" evidence="7">
    <location>
        <begin position="120"/>
        <end position="143"/>
    </location>
</feature>
<feature type="transmembrane region" description="Helical" evidence="7">
    <location>
        <begin position="249"/>
        <end position="271"/>
    </location>
</feature>
<sequence length="481" mass="49866">MLPVLLISIDNTVLNLALPSISEDLKPSGTELLWMIDIYPLVLAALLVSMGSLGDRVGRRKLLLIGSAGFGVVSVLASFATSIEMLIIARAALGFFGAMLMPSTMSLLRSVFTNRDQRRLAIAVWASGFAAGSAFGPVIGGFLLEHYSWGSVFLLAVPFLVPLFIFVPILVPESRDPDPGRIDILSILLSLAAMAPIVFGIKTFAERGFDVVPLVSVLIGLVAGYLFVRRQARLSHPMLDLRLFHKGAFSGAIGVNLLSVVALVGGLFFISQYLQLVLGLSPLVAGLVLVPGLLVMIISGLVVVPIARRVRPSTLIPIGLLITASGYVSVALMGDGISALGIGVVFVAFGIGIGAAETVSNELVIANAPAEKMGAASAVSETAYELGAVLGTAILGTIMTASYRNTVAIPEGLSTEQQHAAHETLGGAVAVAEQLPPVPGAALLESAQHAFASGIGPTAWIGAALVLAAAVVAVTTLRKAR</sequence>
<keyword evidence="4 7" id="KW-0812">Transmembrane</keyword>
<feature type="transmembrane region" description="Helical" evidence="7">
    <location>
        <begin position="211"/>
        <end position="228"/>
    </location>
</feature>
<dbReference type="Proteomes" id="UP001501803">
    <property type="component" value="Unassembled WGS sequence"/>
</dbReference>
<dbReference type="SUPFAM" id="SSF103473">
    <property type="entry name" value="MFS general substrate transporter"/>
    <property type="match status" value="1"/>
</dbReference>
<comment type="caution">
    <text evidence="9">The sequence shown here is derived from an EMBL/GenBank/DDBJ whole genome shotgun (WGS) entry which is preliminary data.</text>
</comment>
<evidence type="ECO:0000256" key="5">
    <source>
        <dbReference type="ARBA" id="ARBA00022989"/>
    </source>
</evidence>
<dbReference type="InterPro" id="IPR020846">
    <property type="entry name" value="MFS_dom"/>
</dbReference>
<gene>
    <name evidence="9" type="ORF">GCM10022381_12350</name>
</gene>
<feature type="transmembrane region" description="Helical" evidence="7">
    <location>
        <begin position="314"/>
        <end position="333"/>
    </location>
</feature>
<organism evidence="9 10">
    <name type="scientific">Leifsonia kafniensis</name>
    <dbReference type="NCBI Taxonomy" id="475957"/>
    <lineage>
        <taxon>Bacteria</taxon>
        <taxon>Bacillati</taxon>
        <taxon>Actinomycetota</taxon>
        <taxon>Actinomycetes</taxon>
        <taxon>Micrococcales</taxon>
        <taxon>Microbacteriaceae</taxon>
        <taxon>Leifsonia</taxon>
    </lineage>
</organism>
<evidence type="ECO:0000256" key="7">
    <source>
        <dbReference type="SAM" id="Phobius"/>
    </source>
</evidence>
<evidence type="ECO:0000313" key="9">
    <source>
        <dbReference type="EMBL" id="GAA3870742.1"/>
    </source>
</evidence>
<keyword evidence="5 7" id="KW-1133">Transmembrane helix</keyword>
<name>A0ABP7KCB6_9MICO</name>
<evidence type="ECO:0000259" key="8">
    <source>
        <dbReference type="PROSITE" id="PS50850"/>
    </source>
</evidence>
<dbReference type="EMBL" id="BAABCN010000002">
    <property type="protein sequence ID" value="GAA3870742.1"/>
    <property type="molecule type" value="Genomic_DNA"/>
</dbReference>
<keyword evidence="2" id="KW-0813">Transport</keyword>
<keyword evidence="6 7" id="KW-0472">Membrane</keyword>
<feature type="transmembrane region" description="Helical" evidence="7">
    <location>
        <begin position="382"/>
        <end position="403"/>
    </location>
</feature>
<keyword evidence="10" id="KW-1185">Reference proteome</keyword>
<dbReference type="CDD" id="cd17321">
    <property type="entry name" value="MFS_MMR_MDR_like"/>
    <property type="match status" value="1"/>
</dbReference>
<feature type="transmembrane region" description="Helical" evidence="7">
    <location>
        <begin position="32"/>
        <end position="50"/>
    </location>
</feature>
<evidence type="ECO:0000256" key="6">
    <source>
        <dbReference type="ARBA" id="ARBA00023136"/>
    </source>
</evidence>
<feature type="transmembrane region" description="Helical" evidence="7">
    <location>
        <begin position="184"/>
        <end position="205"/>
    </location>
</feature>
<evidence type="ECO:0000256" key="1">
    <source>
        <dbReference type="ARBA" id="ARBA00004651"/>
    </source>
</evidence>
<dbReference type="PROSITE" id="PS50850">
    <property type="entry name" value="MFS"/>
    <property type="match status" value="1"/>
</dbReference>
<dbReference type="InterPro" id="IPR036259">
    <property type="entry name" value="MFS_trans_sf"/>
</dbReference>
<dbReference type="PANTHER" id="PTHR42718:SF47">
    <property type="entry name" value="METHYL VIOLOGEN RESISTANCE PROTEIN SMVA"/>
    <property type="match status" value="1"/>
</dbReference>
<dbReference type="Gene3D" id="1.20.1250.20">
    <property type="entry name" value="MFS general substrate transporter like domains"/>
    <property type="match status" value="1"/>
</dbReference>
<feature type="transmembrane region" description="Helical" evidence="7">
    <location>
        <begin position="283"/>
        <end position="307"/>
    </location>
</feature>
<reference evidence="10" key="1">
    <citation type="journal article" date="2019" name="Int. J. Syst. Evol. Microbiol.">
        <title>The Global Catalogue of Microorganisms (GCM) 10K type strain sequencing project: providing services to taxonomists for standard genome sequencing and annotation.</title>
        <authorList>
            <consortium name="The Broad Institute Genomics Platform"/>
            <consortium name="The Broad Institute Genome Sequencing Center for Infectious Disease"/>
            <person name="Wu L."/>
            <person name="Ma J."/>
        </authorList>
    </citation>
    <scope>NUCLEOTIDE SEQUENCE [LARGE SCALE GENOMIC DNA]</scope>
    <source>
        <strain evidence="10">JCM 17021</strain>
    </source>
</reference>
<feature type="transmembrane region" description="Helical" evidence="7">
    <location>
        <begin position="459"/>
        <end position="477"/>
    </location>
</feature>
<dbReference type="Pfam" id="PF07690">
    <property type="entry name" value="MFS_1"/>
    <property type="match status" value="1"/>
</dbReference>
<evidence type="ECO:0000256" key="3">
    <source>
        <dbReference type="ARBA" id="ARBA00022475"/>
    </source>
</evidence>
<feature type="transmembrane region" description="Helical" evidence="7">
    <location>
        <begin position="62"/>
        <end position="81"/>
    </location>
</feature>
<keyword evidence="3" id="KW-1003">Cell membrane</keyword>
<accession>A0ABP7KCB6</accession>
<evidence type="ECO:0000256" key="2">
    <source>
        <dbReference type="ARBA" id="ARBA00022448"/>
    </source>
</evidence>
<feature type="transmembrane region" description="Helical" evidence="7">
    <location>
        <begin position="149"/>
        <end position="172"/>
    </location>
</feature>
<protein>
    <submittedName>
        <fullName evidence="9">MFS transporter</fullName>
    </submittedName>
</protein>
<evidence type="ECO:0000313" key="10">
    <source>
        <dbReference type="Proteomes" id="UP001501803"/>
    </source>
</evidence>
<feature type="transmembrane region" description="Helical" evidence="7">
    <location>
        <begin position="87"/>
        <end position="108"/>
    </location>
</feature>
<dbReference type="PANTHER" id="PTHR42718">
    <property type="entry name" value="MAJOR FACILITATOR SUPERFAMILY MULTIDRUG TRANSPORTER MFSC"/>
    <property type="match status" value="1"/>
</dbReference>
<feature type="domain" description="Major facilitator superfamily (MFS) profile" evidence="8">
    <location>
        <begin position="1"/>
        <end position="481"/>
    </location>
</feature>
<comment type="subcellular location">
    <subcellularLocation>
        <location evidence="1">Cell membrane</location>
        <topology evidence="1">Multi-pass membrane protein</topology>
    </subcellularLocation>
</comment>
<feature type="transmembrane region" description="Helical" evidence="7">
    <location>
        <begin position="339"/>
        <end position="361"/>
    </location>
</feature>
<evidence type="ECO:0000256" key="4">
    <source>
        <dbReference type="ARBA" id="ARBA00022692"/>
    </source>
</evidence>
<dbReference type="InterPro" id="IPR011701">
    <property type="entry name" value="MFS"/>
</dbReference>